<feature type="transmembrane region" description="Helical" evidence="1">
    <location>
        <begin position="55"/>
        <end position="72"/>
    </location>
</feature>
<protein>
    <submittedName>
        <fullName evidence="2">Uncharacterized protein</fullName>
    </submittedName>
</protein>
<keyword evidence="1" id="KW-1133">Transmembrane helix</keyword>
<keyword evidence="3" id="KW-1185">Reference proteome</keyword>
<organism evidence="2 3">
    <name type="scientific">Aspergillus uvarum CBS 121591</name>
    <dbReference type="NCBI Taxonomy" id="1448315"/>
    <lineage>
        <taxon>Eukaryota</taxon>
        <taxon>Fungi</taxon>
        <taxon>Dikarya</taxon>
        <taxon>Ascomycota</taxon>
        <taxon>Pezizomycotina</taxon>
        <taxon>Eurotiomycetes</taxon>
        <taxon>Eurotiomycetidae</taxon>
        <taxon>Eurotiales</taxon>
        <taxon>Aspergillaceae</taxon>
        <taxon>Aspergillus</taxon>
        <taxon>Aspergillus subgen. Circumdati</taxon>
    </lineage>
</organism>
<sequence length="81" mass="9222">MFLGRGDFRAIVHRRRKSACNISWSLGSGRLCFLRGVRFAMVVYINRSFFSARMFVLWAVVLASSPLMQYISCDCIGDHGL</sequence>
<accession>A0A319C794</accession>
<evidence type="ECO:0000313" key="3">
    <source>
        <dbReference type="Proteomes" id="UP000248340"/>
    </source>
</evidence>
<proteinExistence type="predicted"/>
<keyword evidence="1" id="KW-0812">Transmembrane</keyword>
<dbReference type="RefSeq" id="XP_025489899.1">
    <property type="nucleotide sequence ID" value="XM_025629930.1"/>
</dbReference>
<keyword evidence="1" id="KW-0472">Membrane</keyword>
<evidence type="ECO:0000256" key="1">
    <source>
        <dbReference type="SAM" id="Phobius"/>
    </source>
</evidence>
<dbReference type="GeneID" id="37132671"/>
<dbReference type="EMBL" id="KZ821716">
    <property type="protein sequence ID" value="PYH79699.1"/>
    <property type="molecule type" value="Genomic_DNA"/>
</dbReference>
<name>A0A319C794_9EURO</name>
<evidence type="ECO:0000313" key="2">
    <source>
        <dbReference type="EMBL" id="PYH79699.1"/>
    </source>
</evidence>
<gene>
    <name evidence="2" type="ORF">BO82DRAFT_126021</name>
</gene>
<dbReference type="VEuPathDB" id="FungiDB:BO82DRAFT_126021"/>
<reference evidence="2 3" key="1">
    <citation type="submission" date="2016-12" db="EMBL/GenBank/DDBJ databases">
        <title>The genomes of Aspergillus section Nigri reveals drivers in fungal speciation.</title>
        <authorList>
            <consortium name="DOE Joint Genome Institute"/>
            <person name="Vesth T.C."/>
            <person name="Nybo J."/>
            <person name="Theobald S."/>
            <person name="Brandl J."/>
            <person name="Frisvad J.C."/>
            <person name="Nielsen K.F."/>
            <person name="Lyhne E.K."/>
            <person name="Kogle M.E."/>
            <person name="Kuo A."/>
            <person name="Riley R."/>
            <person name="Clum A."/>
            <person name="Nolan M."/>
            <person name="Lipzen A."/>
            <person name="Salamov A."/>
            <person name="Henrissat B."/>
            <person name="Wiebenga A."/>
            <person name="De Vries R.P."/>
            <person name="Grigoriev I.V."/>
            <person name="Mortensen U.H."/>
            <person name="Andersen M.R."/>
            <person name="Baker S.E."/>
        </authorList>
    </citation>
    <scope>NUCLEOTIDE SEQUENCE [LARGE SCALE GENOMIC DNA]</scope>
    <source>
        <strain evidence="2 3">CBS 121591</strain>
    </source>
</reference>
<dbReference type="AlphaFoldDB" id="A0A319C794"/>
<dbReference type="Proteomes" id="UP000248340">
    <property type="component" value="Unassembled WGS sequence"/>
</dbReference>